<dbReference type="GO" id="GO:0016175">
    <property type="term" value="F:superoxide-generating NAD(P)H oxidase activity"/>
    <property type="evidence" value="ECO:0007669"/>
    <property type="project" value="TreeGrafter"/>
</dbReference>
<protein>
    <recommendedName>
        <fullName evidence="5">Ferric oxidoreductase domain-containing protein</fullName>
    </recommendedName>
</protein>
<dbReference type="AlphaFoldDB" id="A0A7R9C1Y0"/>
<dbReference type="Proteomes" id="UP000678499">
    <property type="component" value="Unassembled WGS sequence"/>
</dbReference>
<evidence type="ECO:0000313" key="4">
    <source>
        <dbReference type="Proteomes" id="UP000678499"/>
    </source>
</evidence>
<organism evidence="3">
    <name type="scientific">Notodromas monacha</name>
    <dbReference type="NCBI Taxonomy" id="399045"/>
    <lineage>
        <taxon>Eukaryota</taxon>
        <taxon>Metazoa</taxon>
        <taxon>Ecdysozoa</taxon>
        <taxon>Arthropoda</taxon>
        <taxon>Crustacea</taxon>
        <taxon>Oligostraca</taxon>
        <taxon>Ostracoda</taxon>
        <taxon>Podocopa</taxon>
        <taxon>Podocopida</taxon>
        <taxon>Cypridocopina</taxon>
        <taxon>Cypridoidea</taxon>
        <taxon>Cyprididae</taxon>
        <taxon>Notodromas</taxon>
    </lineage>
</organism>
<dbReference type="PANTHER" id="PTHR11972:SF175">
    <property type="entry name" value="NAD(P)H OXIDASE (H2O2-FORMING)"/>
    <property type="match status" value="1"/>
</dbReference>
<evidence type="ECO:0000256" key="1">
    <source>
        <dbReference type="ARBA" id="ARBA00023002"/>
    </source>
</evidence>
<dbReference type="InterPro" id="IPR050369">
    <property type="entry name" value="RBOH/FRE"/>
</dbReference>
<evidence type="ECO:0000313" key="3">
    <source>
        <dbReference type="EMBL" id="CAD7284443.1"/>
    </source>
</evidence>
<dbReference type="EMBL" id="CAJPEX010008206">
    <property type="protein sequence ID" value="CAG0924595.1"/>
    <property type="molecule type" value="Genomic_DNA"/>
</dbReference>
<dbReference type="GO" id="GO:0043020">
    <property type="term" value="C:NADPH oxidase complex"/>
    <property type="evidence" value="ECO:0007669"/>
    <property type="project" value="TreeGrafter"/>
</dbReference>
<reference evidence="3" key="1">
    <citation type="submission" date="2020-11" db="EMBL/GenBank/DDBJ databases">
        <authorList>
            <person name="Tran Van P."/>
        </authorList>
    </citation>
    <scope>NUCLEOTIDE SEQUENCE</scope>
</reference>
<keyword evidence="1" id="KW-0560">Oxidoreductase</keyword>
<name>A0A7R9C1Y0_9CRUS</name>
<dbReference type="OrthoDB" id="6365580at2759"/>
<keyword evidence="2" id="KW-0472">Membrane</keyword>
<proteinExistence type="predicted"/>
<dbReference type="PANTHER" id="PTHR11972">
    <property type="entry name" value="NADPH OXIDASE"/>
    <property type="match status" value="1"/>
</dbReference>
<accession>A0A7R9C1Y0</accession>
<keyword evidence="2" id="KW-1133">Transmembrane helix</keyword>
<dbReference type="EMBL" id="OA890243">
    <property type="protein sequence ID" value="CAD7284443.1"/>
    <property type="molecule type" value="Genomic_DNA"/>
</dbReference>
<sequence length="121" mass="13748">MSEHTDLRHIMGVGIAITRGSAASLSFGYSMLLLTMSRNLLTKLKEFSIHQFIPVDSHIQFHKIVACTALFFSIVHTVGHIVNFYHVTTQPVEHLRCLTSEMNFPSDKKPGIDFWLFQTLT</sequence>
<evidence type="ECO:0000256" key="2">
    <source>
        <dbReference type="SAM" id="Phobius"/>
    </source>
</evidence>
<evidence type="ECO:0008006" key="5">
    <source>
        <dbReference type="Google" id="ProtNLM"/>
    </source>
</evidence>
<feature type="transmembrane region" description="Helical" evidence="2">
    <location>
        <begin position="12"/>
        <end position="35"/>
    </location>
</feature>
<keyword evidence="2" id="KW-0812">Transmembrane</keyword>
<keyword evidence="4" id="KW-1185">Reference proteome</keyword>
<dbReference type="GO" id="GO:0006952">
    <property type="term" value="P:defense response"/>
    <property type="evidence" value="ECO:0007669"/>
    <property type="project" value="TreeGrafter"/>
</dbReference>
<gene>
    <name evidence="3" type="ORF">NMOB1V02_LOCUS12049</name>
</gene>
<dbReference type="GO" id="GO:0042554">
    <property type="term" value="P:superoxide anion generation"/>
    <property type="evidence" value="ECO:0007669"/>
    <property type="project" value="TreeGrafter"/>
</dbReference>
<feature type="non-terminal residue" evidence="3">
    <location>
        <position position="1"/>
    </location>
</feature>